<feature type="region of interest" description="Disordered" evidence="1">
    <location>
        <begin position="1"/>
        <end position="21"/>
    </location>
</feature>
<reference evidence="2 3" key="1">
    <citation type="submission" date="2016-11" db="EMBL/GenBank/DDBJ databases">
        <authorList>
            <person name="Jaros S."/>
            <person name="Januszkiewicz K."/>
            <person name="Wedrychowicz H."/>
        </authorList>
    </citation>
    <scope>NUCLEOTIDE SEQUENCE [LARGE SCALE GENOMIC DNA]</scope>
    <source>
        <strain evidence="2 3">GAS499</strain>
    </source>
</reference>
<sequence length="187" mass="20726">MLPGSRETKHRRMLRPVRHSHAKMQARAKCKLAQNARSRPRLASIEIFKDRNKRAAFFKCLQIHGRDSFSHSAIGVIPRLQLGDHPISRHILKVHYAFLKKEAMMQNPNARFALALLVPALLGLSISEAAAASRSSQALEAKRAECFRQANEAASAVLVTNPGATTERNVRGSSAYHDCAGRMGIRP</sequence>
<protein>
    <submittedName>
        <fullName evidence="2">Uncharacterized protein</fullName>
    </submittedName>
</protein>
<accession>A0A1M6X7X0</accession>
<gene>
    <name evidence="2" type="ORF">SAMN05444159_4790</name>
</gene>
<feature type="compositionally biased region" description="Basic residues" evidence="1">
    <location>
        <begin position="8"/>
        <end position="21"/>
    </location>
</feature>
<evidence type="ECO:0000313" key="3">
    <source>
        <dbReference type="Proteomes" id="UP000189935"/>
    </source>
</evidence>
<evidence type="ECO:0000256" key="1">
    <source>
        <dbReference type="SAM" id="MobiDB-lite"/>
    </source>
</evidence>
<name>A0A1M6X7X0_9BRAD</name>
<evidence type="ECO:0000313" key="2">
    <source>
        <dbReference type="EMBL" id="SHL02034.1"/>
    </source>
</evidence>
<proteinExistence type="predicted"/>
<organism evidence="2 3">
    <name type="scientific">Bradyrhizobium lablabi</name>
    <dbReference type="NCBI Taxonomy" id="722472"/>
    <lineage>
        <taxon>Bacteria</taxon>
        <taxon>Pseudomonadati</taxon>
        <taxon>Pseudomonadota</taxon>
        <taxon>Alphaproteobacteria</taxon>
        <taxon>Hyphomicrobiales</taxon>
        <taxon>Nitrobacteraceae</taxon>
        <taxon>Bradyrhizobium</taxon>
    </lineage>
</organism>
<dbReference type="EMBL" id="LT670844">
    <property type="protein sequence ID" value="SHL02034.1"/>
    <property type="molecule type" value="Genomic_DNA"/>
</dbReference>
<dbReference type="Proteomes" id="UP000189935">
    <property type="component" value="Chromosome I"/>
</dbReference>
<dbReference type="AlphaFoldDB" id="A0A1M6X7X0"/>